<comment type="caution">
    <text evidence="1">The sequence shown here is derived from an EMBL/GenBank/DDBJ whole genome shotgun (WGS) entry which is preliminary data.</text>
</comment>
<dbReference type="HOGENOM" id="CLU_083103_0_0_1"/>
<dbReference type="eggNOG" id="ENOG502S35E">
    <property type="taxonomic scope" value="Eukaryota"/>
</dbReference>
<dbReference type="AlphaFoldDB" id="A0A0A2W229"/>
<proteinExistence type="predicted"/>
<organism evidence="1 2">
    <name type="scientific">Beauveria bassiana D1-5</name>
    <dbReference type="NCBI Taxonomy" id="1245745"/>
    <lineage>
        <taxon>Eukaryota</taxon>
        <taxon>Fungi</taxon>
        <taxon>Dikarya</taxon>
        <taxon>Ascomycota</taxon>
        <taxon>Pezizomycotina</taxon>
        <taxon>Sordariomycetes</taxon>
        <taxon>Hypocreomycetidae</taxon>
        <taxon>Hypocreales</taxon>
        <taxon>Cordycipitaceae</taxon>
        <taxon>Beauveria</taxon>
    </lineage>
</organism>
<reference evidence="1 2" key="1">
    <citation type="submission" date="2012-10" db="EMBL/GenBank/DDBJ databases">
        <title>Genome sequencing and analysis of entomopathogenic fungi Beauveria bassiana D1-5.</title>
        <authorList>
            <person name="Li Q."/>
            <person name="Wang L."/>
            <person name="Zhang Z."/>
            <person name="Wang Q."/>
            <person name="Ren J."/>
            <person name="Wang M."/>
            <person name="Xu W."/>
            <person name="Wang J."/>
            <person name="Lu Y."/>
            <person name="Du Q."/>
            <person name="Sun Z."/>
        </authorList>
    </citation>
    <scope>NUCLEOTIDE SEQUENCE [LARGE SCALE GENOMIC DNA]</scope>
    <source>
        <strain evidence="1 2">D1-5</strain>
    </source>
</reference>
<dbReference type="Gene3D" id="2.60.40.1190">
    <property type="match status" value="1"/>
</dbReference>
<accession>A0A0A2W229</accession>
<dbReference type="EMBL" id="ANFO01000112">
    <property type="protein sequence ID" value="KGQ12515.1"/>
    <property type="molecule type" value="Genomic_DNA"/>
</dbReference>
<dbReference type="Proteomes" id="UP000030106">
    <property type="component" value="Unassembled WGS sequence"/>
</dbReference>
<dbReference type="OrthoDB" id="61321at2759"/>
<dbReference type="STRING" id="1245745.A0A0A2W229"/>
<dbReference type="SUPFAM" id="SSF49344">
    <property type="entry name" value="CBD9-like"/>
    <property type="match status" value="1"/>
</dbReference>
<dbReference type="CDD" id="cd09620">
    <property type="entry name" value="CBM9_like_3"/>
    <property type="match status" value="1"/>
</dbReference>
<protein>
    <recommendedName>
        <fullName evidence="3">Extracellular protein</fullName>
    </recommendedName>
</protein>
<gene>
    <name evidence="1" type="ORF">BBAD15_g1752</name>
</gene>
<evidence type="ECO:0000313" key="2">
    <source>
        <dbReference type="Proteomes" id="UP000030106"/>
    </source>
</evidence>
<name>A0A0A2W229_BEABA</name>
<evidence type="ECO:0000313" key="1">
    <source>
        <dbReference type="EMBL" id="KGQ12515.1"/>
    </source>
</evidence>
<sequence>MRSSVVAAAAAAASLASASNKCKVPSVNVPACPAVGTVRFDESVPDRKEFPATQVDLCYTDTELAITFTARNETSFYFDPKQGTNGDIWEYEVMEAFVYKGTDDPQTYLEFEVNPNNVTYQAFVYNPSKERAEGTPFDHAFISDPAADGFSAVTTLDKAKETWVSAVKIPLGLFNVDKGKAKGTKWRMNFFRTVVSPESYPEQGLGAWSVPDKASFHISKYFGNVNFV</sequence>
<evidence type="ECO:0008006" key="3">
    <source>
        <dbReference type="Google" id="ProtNLM"/>
    </source>
</evidence>